<dbReference type="Proteomes" id="UP000319825">
    <property type="component" value="Unassembled WGS sequence"/>
</dbReference>
<reference evidence="2 3" key="1">
    <citation type="submission" date="2019-07" db="EMBL/GenBank/DDBJ databases">
        <title>R&amp;d 2014.</title>
        <authorList>
            <person name="Klenk H.-P."/>
        </authorList>
    </citation>
    <scope>NUCLEOTIDE SEQUENCE [LARGE SCALE GENOMIC DNA]</scope>
    <source>
        <strain evidence="2 3">DSM 43868</strain>
    </source>
</reference>
<evidence type="ECO:0000313" key="2">
    <source>
        <dbReference type="EMBL" id="TWH65722.1"/>
    </source>
</evidence>
<evidence type="ECO:0000313" key="3">
    <source>
        <dbReference type="Proteomes" id="UP000319825"/>
    </source>
</evidence>
<accession>A0A562I431</accession>
<dbReference type="EMBL" id="VLKE01000001">
    <property type="protein sequence ID" value="TWH65722.1"/>
    <property type="molecule type" value="Genomic_DNA"/>
</dbReference>
<sequence length="160" mass="17659">MSRGPDPYDFPEAASSRRDATSSRKLWRAGAGASRSRRVAHTGAVFTLAQARQLVATLHPRIDELIRLRADLSELRADLAGGRPSPLGGVAEAKGLEARLHAVVEELHEHDIQIKGLAPVLLDFPGERDGHPVLWCWLEGDADVRWYHRADCGFAGRRRV</sequence>
<gene>
    <name evidence="2" type="ORF">JD77_00660</name>
</gene>
<feature type="region of interest" description="Disordered" evidence="1">
    <location>
        <begin position="1"/>
        <end position="29"/>
    </location>
</feature>
<organism evidence="2 3">
    <name type="scientific">Micromonospora olivasterospora</name>
    <dbReference type="NCBI Taxonomy" id="1880"/>
    <lineage>
        <taxon>Bacteria</taxon>
        <taxon>Bacillati</taxon>
        <taxon>Actinomycetota</taxon>
        <taxon>Actinomycetes</taxon>
        <taxon>Micromonosporales</taxon>
        <taxon>Micromonosporaceae</taxon>
        <taxon>Micromonospora</taxon>
    </lineage>
</organism>
<name>A0A562I431_MICOL</name>
<evidence type="ECO:0000256" key="1">
    <source>
        <dbReference type="SAM" id="MobiDB-lite"/>
    </source>
</evidence>
<evidence type="ECO:0008006" key="4">
    <source>
        <dbReference type="Google" id="ProtNLM"/>
    </source>
</evidence>
<protein>
    <recommendedName>
        <fullName evidence="4">DUF2203 family protein</fullName>
    </recommendedName>
</protein>
<comment type="caution">
    <text evidence="2">The sequence shown here is derived from an EMBL/GenBank/DDBJ whole genome shotgun (WGS) entry which is preliminary data.</text>
</comment>
<keyword evidence="3" id="KW-1185">Reference proteome</keyword>
<proteinExistence type="predicted"/>
<dbReference type="AlphaFoldDB" id="A0A562I431"/>
<dbReference type="InterPro" id="IPR018699">
    <property type="entry name" value="DUF2203"/>
</dbReference>
<dbReference type="Pfam" id="PF09969">
    <property type="entry name" value="DUF2203"/>
    <property type="match status" value="1"/>
</dbReference>